<dbReference type="OrthoDB" id="276527at2"/>
<protein>
    <submittedName>
        <fullName evidence="1">Uncharacterized protein</fullName>
    </submittedName>
</protein>
<dbReference type="PROSITE" id="PS51257">
    <property type="entry name" value="PROKAR_LIPOPROTEIN"/>
    <property type="match status" value="1"/>
</dbReference>
<dbReference type="AlphaFoldDB" id="A0A5C6AHZ8"/>
<organism evidence="1 2">
    <name type="scientific">Botrimarina colliarenosi</name>
    <dbReference type="NCBI Taxonomy" id="2528001"/>
    <lineage>
        <taxon>Bacteria</taxon>
        <taxon>Pseudomonadati</taxon>
        <taxon>Planctomycetota</taxon>
        <taxon>Planctomycetia</taxon>
        <taxon>Pirellulales</taxon>
        <taxon>Lacipirellulaceae</taxon>
        <taxon>Botrimarina</taxon>
    </lineage>
</organism>
<accession>A0A5C6AHZ8</accession>
<gene>
    <name evidence="1" type="ORF">Pla108_06050</name>
</gene>
<sequence>MRVQTLIVNTLLGAAVAATGCAGRMAYNLPPASRLMHPGPGVDGPGPGVIPVGNQMMGPAMPAQYGPGGTPPANYGACRCNYEGEQCQYCEDGSCSINGGGGCYAGGGAASGPTSQVQFVGEDGLTIAWDVASPGMFDSAPLFVPDRQDFPQGAIYRLKVSNIPGRAGVTLYPTLEVAPVTARTDAFLAHAAVPVQFTEEDFDQVMSGNFVTKVIYLPDPEFQELALSGVETLVSTRLDPGVDPVAEADRRGSILAVLRMGSKDLSTAGGSYGDQVMPAAYGAGCDNCGPSGGGASSPSFSGPMYGGGGGQANMPIGMPAAGFAPQPMPPHMLAGAPQWGMPHTGTPIGIPGPPHLPMGSPAGLQKHTIKNRTRVHLPPPTNAVHVSVKQRPGLNYPRPVNKIHVDEVNRAPIDLIHGTVKPGVGIRTAVQGAQAYPHGGGDCEEYCD</sequence>
<name>A0A5C6AHZ8_9BACT</name>
<evidence type="ECO:0000313" key="2">
    <source>
        <dbReference type="Proteomes" id="UP000317421"/>
    </source>
</evidence>
<dbReference type="RefSeq" id="WP_146442760.1">
    <property type="nucleotide sequence ID" value="NZ_SJPR01000001.1"/>
</dbReference>
<reference evidence="1 2" key="1">
    <citation type="submission" date="2019-02" db="EMBL/GenBank/DDBJ databases">
        <title>Deep-cultivation of Planctomycetes and their phenomic and genomic characterization uncovers novel biology.</title>
        <authorList>
            <person name="Wiegand S."/>
            <person name="Jogler M."/>
            <person name="Boedeker C."/>
            <person name="Pinto D."/>
            <person name="Vollmers J."/>
            <person name="Rivas-Marin E."/>
            <person name="Kohn T."/>
            <person name="Peeters S.H."/>
            <person name="Heuer A."/>
            <person name="Rast P."/>
            <person name="Oberbeckmann S."/>
            <person name="Bunk B."/>
            <person name="Jeske O."/>
            <person name="Meyerdierks A."/>
            <person name="Storesund J.E."/>
            <person name="Kallscheuer N."/>
            <person name="Luecker S."/>
            <person name="Lage O.M."/>
            <person name="Pohl T."/>
            <person name="Merkel B.J."/>
            <person name="Hornburger P."/>
            <person name="Mueller R.-W."/>
            <person name="Bruemmer F."/>
            <person name="Labrenz M."/>
            <person name="Spormann A.M."/>
            <person name="Op Den Camp H."/>
            <person name="Overmann J."/>
            <person name="Amann R."/>
            <person name="Jetten M.S.M."/>
            <person name="Mascher T."/>
            <person name="Medema M.H."/>
            <person name="Devos D.P."/>
            <person name="Kaster A.-K."/>
            <person name="Ovreas L."/>
            <person name="Rohde M."/>
            <person name="Galperin M.Y."/>
            <person name="Jogler C."/>
        </authorList>
    </citation>
    <scope>NUCLEOTIDE SEQUENCE [LARGE SCALE GENOMIC DNA]</scope>
    <source>
        <strain evidence="1 2">Pla108</strain>
    </source>
</reference>
<keyword evidence="2" id="KW-1185">Reference proteome</keyword>
<evidence type="ECO:0000313" key="1">
    <source>
        <dbReference type="EMBL" id="TWT99662.1"/>
    </source>
</evidence>
<dbReference type="Proteomes" id="UP000317421">
    <property type="component" value="Unassembled WGS sequence"/>
</dbReference>
<comment type="caution">
    <text evidence="1">The sequence shown here is derived from an EMBL/GenBank/DDBJ whole genome shotgun (WGS) entry which is preliminary data.</text>
</comment>
<proteinExistence type="predicted"/>
<dbReference type="EMBL" id="SJPR01000001">
    <property type="protein sequence ID" value="TWT99662.1"/>
    <property type="molecule type" value="Genomic_DNA"/>
</dbReference>